<reference evidence="2 3" key="1">
    <citation type="journal article" date="2010" name="Nature">
        <title>Nitrite-driven anaerobic methane oxidation by oxygenic bacteria.</title>
        <authorList>
            <person name="Ettwig K.F."/>
            <person name="Butler M.K."/>
            <person name="Le Paslier D."/>
            <person name="Pelletier E."/>
            <person name="Mangenot S."/>
            <person name="Kuypers M.M.M."/>
            <person name="Schreiber F."/>
            <person name="Dutilh B.E."/>
            <person name="Zedelius J."/>
            <person name="de Beer D."/>
            <person name="Gloerich J."/>
            <person name="Wessels H.J.C.T."/>
            <person name="van Allen T."/>
            <person name="Luesken F."/>
            <person name="Wu M."/>
            <person name="van de Pas-Schoonen K.T."/>
            <person name="Op den Camp H.J.M."/>
            <person name="Janssen-Megens E.M."/>
            <person name="Francoijs K-J."/>
            <person name="Stunnenberg H."/>
            <person name="Weissenbach J."/>
            <person name="Jetten M.S.M."/>
            <person name="Strous M."/>
        </authorList>
    </citation>
    <scope>NUCLEOTIDE SEQUENCE [LARGE SCALE GENOMIC DNA]</scope>
</reference>
<keyword evidence="1" id="KW-0472">Membrane</keyword>
<keyword evidence="1" id="KW-1133">Transmembrane helix</keyword>
<protein>
    <submittedName>
        <fullName evidence="2">Uncharacterized protein</fullName>
    </submittedName>
</protein>
<gene>
    <name evidence="2" type="ORF">DAMO_0417</name>
</gene>
<feature type="transmembrane region" description="Helical" evidence="1">
    <location>
        <begin position="20"/>
        <end position="45"/>
    </location>
</feature>
<proteinExistence type="predicted"/>
<keyword evidence="1" id="KW-0812">Transmembrane</keyword>
<dbReference type="KEGG" id="mox:DAMO_0417"/>
<evidence type="ECO:0000313" key="2">
    <source>
        <dbReference type="EMBL" id="CBE67499.1"/>
    </source>
</evidence>
<sequence>MPSQASYAREGDERASCANLIVGILYGLIVAINIIYDAHIVSIYITNSEVVKPFLTVLCPVIAVQIALADLRLFESIAGIQLH</sequence>
<organism evidence="2 3">
    <name type="scientific">Methylomirabilis oxygeniifera</name>
    <dbReference type="NCBI Taxonomy" id="671143"/>
    <lineage>
        <taxon>Bacteria</taxon>
        <taxon>Candidatus Methylomirabilota</taxon>
        <taxon>Candidatus Methylomirabilia</taxon>
        <taxon>Candidatus Methylomirabilales</taxon>
        <taxon>Candidatus Methylomirabilaceae</taxon>
        <taxon>Candidatus Methylomirabilis</taxon>
    </lineage>
</organism>
<feature type="transmembrane region" description="Helical" evidence="1">
    <location>
        <begin position="51"/>
        <end position="74"/>
    </location>
</feature>
<dbReference type="HOGENOM" id="CLU_2536340_0_0_0"/>
<evidence type="ECO:0000313" key="3">
    <source>
        <dbReference type="Proteomes" id="UP000006898"/>
    </source>
</evidence>
<dbReference type="STRING" id="671143.DAMO_0417"/>
<name>D5MJR6_METO1</name>
<dbReference type="Proteomes" id="UP000006898">
    <property type="component" value="Chromosome"/>
</dbReference>
<evidence type="ECO:0000256" key="1">
    <source>
        <dbReference type="SAM" id="Phobius"/>
    </source>
</evidence>
<dbReference type="AlphaFoldDB" id="D5MJR6"/>
<accession>D5MJR6</accession>
<dbReference type="EMBL" id="FP565575">
    <property type="protein sequence ID" value="CBE67499.1"/>
    <property type="molecule type" value="Genomic_DNA"/>
</dbReference>